<dbReference type="PANTHER" id="PTHR17616">
    <property type="entry name" value="YES-ASSOCIATED PROTEIN YAP1 FAMILY MEMBER"/>
    <property type="match status" value="1"/>
</dbReference>
<dbReference type="InterPro" id="IPR051583">
    <property type="entry name" value="YAP1"/>
</dbReference>
<feature type="compositionally biased region" description="Polar residues" evidence="5">
    <location>
        <begin position="92"/>
        <end position="120"/>
    </location>
</feature>
<dbReference type="STRING" id="188477.A0A433T4U7"/>
<feature type="compositionally biased region" description="Low complexity" evidence="5">
    <location>
        <begin position="47"/>
        <end position="70"/>
    </location>
</feature>
<feature type="region of interest" description="Disordered" evidence="5">
    <location>
        <begin position="47"/>
        <end position="120"/>
    </location>
</feature>
<dbReference type="GO" id="GO:0005634">
    <property type="term" value="C:nucleus"/>
    <property type="evidence" value="ECO:0007669"/>
    <property type="project" value="UniProtKB-SubCell"/>
</dbReference>
<proteinExistence type="predicted"/>
<dbReference type="Pfam" id="PF00397">
    <property type="entry name" value="WW"/>
    <property type="match status" value="1"/>
</dbReference>
<comment type="subcellular location">
    <subcellularLocation>
        <location evidence="2">Cytoplasm</location>
    </subcellularLocation>
    <subcellularLocation>
        <location evidence="1">Nucleus</location>
    </subcellularLocation>
</comment>
<protein>
    <recommendedName>
        <fullName evidence="6">WW domain-containing protein</fullName>
    </recommendedName>
</protein>
<evidence type="ECO:0000256" key="1">
    <source>
        <dbReference type="ARBA" id="ARBA00004123"/>
    </source>
</evidence>
<dbReference type="GO" id="GO:0003713">
    <property type="term" value="F:transcription coactivator activity"/>
    <property type="evidence" value="ECO:0007669"/>
    <property type="project" value="TreeGrafter"/>
</dbReference>
<dbReference type="InterPro" id="IPR001202">
    <property type="entry name" value="WW_dom"/>
</dbReference>
<dbReference type="PROSITE" id="PS01159">
    <property type="entry name" value="WW_DOMAIN_1"/>
    <property type="match status" value="1"/>
</dbReference>
<dbReference type="GO" id="GO:0035329">
    <property type="term" value="P:hippo signaling"/>
    <property type="evidence" value="ECO:0007669"/>
    <property type="project" value="TreeGrafter"/>
</dbReference>
<dbReference type="SUPFAM" id="SSF51045">
    <property type="entry name" value="WW domain"/>
    <property type="match status" value="1"/>
</dbReference>
<dbReference type="InterPro" id="IPR036020">
    <property type="entry name" value="WW_dom_sf"/>
</dbReference>
<dbReference type="Proteomes" id="UP000271974">
    <property type="component" value="Unassembled WGS sequence"/>
</dbReference>
<dbReference type="EMBL" id="RQTK01000654">
    <property type="protein sequence ID" value="RUS76546.1"/>
    <property type="molecule type" value="Genomic_DNA"/>
</dbReference>
<evidence type="ECO:0000256" key="5">
    <source>
        <dbReference type="SAM" id="MobiDB-lite"/>
    </source>
</evidence>
<dbReference type="PROSITE" id="PS50020">
    <property type="entry name" value="WW_DOMAIN_2"/>
    <property type="match status" value="1"/>
</dbReference>
<name>A0A433T4U7_ELYCH</name>
<evidence type="ECO:0000259" key="6">
    <source>
        <dbReference type="PROSITE" id="PS50020"/>
    </source>
</evidence>
<reference evidence="7 8" key="1">
    <citation type="submission" date="2019-01" db="EMBL/GenBank/DDBJ databases">
        <title>A draft genome assembly of the solar-powered sea slug Elysia chlorotica.</title>
        <authorList>
            <person name="Cai H."/>
            <person name="Li Q."/>
            <person name="Fang X."/>
            <person name="Li J."/>
            <person name="Curtis N.E."/>
            <person name="Altenburger A."/>
            <person name="Shibata T."/>
            <person name="Feng M."/>
            <person name="Maeda T."/>
            <person name="Schwartz J.A."/>
            <person name="Shigenobu S."/>
            <person name="Lundholm N."/>
            <person name="Nishiyama T."/>
            <person name="Yang H."/>
            <person name="Hasebe M."/>
            <person name="Li S."/>
            <person name="Pierce S.K."/>
            <person name="Wang J."/>
        </authorList>
    </citation>
    <scope>NUCLEOTIDE SEQUENCE [LARGE SCALE GENOMIC DNA]</scope>
    <source>
        <strain evidence="7">EC2010</strain>
        <tissue evidence="7">Whole organism of an adult</tissue>
    </source>
</reference>
<dbReference type="PANTHER" id="PTHR17616:SF8">
    <property type="entry name" value="TRANSCRIPTIONAL COACTIVATOR YORKIE"/>
    <property type="match status" value="1"/>
</dbReference>
<dbReference type="Gene3D" id="2.20.70.10">
    <property type="match status" value="1"/>
</dbReference>
<gene>
    <name evidence="7" type="ORF">EGW08_015701</name>
</gene>
<evidence type="ECO:0000256" key="4">
    <source>
        <dbReference type="ARBA" id="ARBA00023242"/>
    </source>
</evidence>
<evidence type="ECO:0000313" key="8">
    <source>
        <dbReference type="Proteomes" id="UP000271974"/>
    </source>
</evidence>
<dbReference type="CDD" id="cd00201">
    <property type="entry name" value="WW"/>
    <property type="match status" value="1"/>
</dbReference>
<keyword evidence="3" id="KW-0963">Cytoplasm</keyword>
<dbReference type="OrthoDB" id="2020426at2759"/>
<keyword evidence="4" id="KW-0539">Nucleus</keyword>
<keyword evidence="8" id="KW-1185">Reference proteome</keyword>
<sequence length="120" mass="13351">MHATQQAPKWVPPLPPGWEAKFDPGQHTYFFINHHTKTTQWEDPRFQQQAAPAAKPTSAASAAASSLSQLGNKKGSSTRYESVQMKDFRSSAEGTQRTQLRESQVTSFPSTEPSYCSNYS</sequence>
<evidence type="ECO:0000313" key="7">
    <source>
        <dbReference type="EMBL" id="RUS76546.1"/>
    </source>
</evidence>
<dbReference type="SMART" id="SM00456">
    <property type="entry name" value="WW"/>
    <property type="match status" value="1"/>
</dbReference>
<dbReference type="GO" id="GO:0045944">
    <property type="term" value="P:positive regulation of transcription by RNA polymerase II"/>
    <property type="evidence" value="ECO:0007669"/>
    <property type="project" value="TreeGrafter"/>
</dbReference>
<organism evidence="7 8">
    <name type="scientific">Elysia chlorotica</name>
    <name type="common">Eastern emerald elysia</name>
    <name type="synonym">Sea slug</name>
    <dbReference type="NCBI Taxonomy" id="188477"/>
    <lineage>
        <taxon>Eukaryota</taxon>
        <taxon>Metazoa</taxon>
        <taxon>Spiralia</taxon>
        <taxon>Lophotrochozoa</taxon>
        <taxon>Mollusca</taxon>
        <taxon>Gastropoda</taxon>
        <taxon>Heterobranchia</taxon>
        <taxon>Euthyneura</taxon>
        <taxon>Panpulmonata</taxon>
        <taxon>Sacoglossa</taxon>
        <taxon>Placobranchoidea</taxon>
        <taxon>Plakobranchidae</taxon>
        <taxon>Elysia</taxon>
    </lineage>
</organism>
<dbReference type="GO" id="GO:0005737">
    <property type="term" value="C:cytoplasm"/>
    <property type="evidence" value="ECO:0007669"/>
    <property type="project" value="UniProtKB-SubCell"/>
</dbReference>
<evidence type="ECO:0000256" key="2">
    <source>
        <dbReference type="ARBA" id="ARBA00004496"/>
    </source>
</evidence>
<dbReference type="AlphaFoldDB" id="A0A433T4U7"/>
<accession>A0A433T4U7</accession>
<evidence type="ECO:0000256" key="3">
    <source>
        <dbReference type="ARBA" id="ARBA00022490"/>
    </source>
</evidence>
<comment type="caution">
    <text evidence="7">The sequence shown here is derived from an EMBL/GenBank/DDBJ whole genome shotgun (WGS) entry which is preliminary data.</text>
</comment>
<feature type="domain" description="WW" evidence="6">
    <location>
        <begin position="12"/>
        <end position="46"/>
    </location>
</feature>